<sequence>MDHTQAQLNEPVSMAAVTPEPVGVVVEAPLGIITLDAPRRRNPLSTATMTALTSALRELGENDDVRVVIVRAHGPAFSAGHDLAELRDRTLEDERAVFDTCVEMMTAVHELDRPVIAEVAGAAFAAGCQLVATCDLAIASTEATFSTPGVRIGLFCSTPMVALTRAVGRKRAMKMLLTGDAIDAATAADWGLVNDVVEPGELAGAVRELALRIAGSSRSTVSIGKRAFYAQIDVAEPDAYTMMSETMAGNAVTCDAQEGIAAFLGKRQPVWTDR</sequence>
<dbReference type="eggNOG" id="COG1024">
    <property type="taxonomic scope" value="Bacteria"/>
</dbReference>
<accession>G7GV73</accession>
<dbReference type="RefSeq" id="WP_005192372.1">
    <property type="nucleotide sequence ID" value="NZ_BAED01000069.1"/>
</dbReference>
<evidence type="ECO:0000256" key="1">
    <source>
        <dbReference type="ARBA" id="ARBA00005254"/>
    </source>
</evidence>
<dbReference type="SUPFAM" id="SSF52096">
    <property type="entry name" value="ClpP/crotonase"/>
    <property type="match status" value="1"/>
</dbReference>
<evidence type="ECO:0000256" key="3">
    <source>
        <dbReference type="ARBA" id="ARBA00022946"/>
    </source>
</evidence>
<dbReference type="PANTHER" id="PTHR43602">
    <property type="match status" value="1"/>
</dbReference>
<dbReference type="InterPro" id="IPR001753">
    <property type="entry name" value="Enoyl-CoA_hydra/iso"/>
</dbReference>
<dbReference type="NCBIfam" id="NF006008">
    <property type="entry name" value="PRK08139.1"/>
    <property type="match status" value="1"/>
</dbReference>
<keyword evidence="3" id="KW-0809">Transit peptide</keyword>
<gene>
    <name evidence="7" type="ORF">GOAMR_69_00160</name>
</gene>
<name>G7GV73_9ACTN</name>
<dbReference type="InterPro" id="IPR014748">
    <property type="entry name" value="Enoyl-CoA_hydra_C"/>
</dbReference>
<dbReference type="Proteomes" id="UP000006023">
    <property type="component" value="Unassembled WGS sequence"/>
</dbReference>
<dbReference type="EMBL" id="BAED01000069">
    <property type="protein sequence ID" value="GAB07498.1"/>
    <property type="molecule type" value="Genomic_DNA"/>
</dbReference>
<keyword evidence="8" id="KW-1185">Reference proteome</keyword>
<organism evidence="7 8">
    <name type="scientific">Gordonia amarae NBRC 15530</name>
    <dbReference type="NCBI Taxonomy" id="1075090"/>
    <lineage>
        <taxon>Bacteria</taxon>
        <taxon>Bacillati</taxon>
        <taxon>Actinomycetota</taxon>
        <taxon>Actinomycetes</taxon>
        <taxon>Mycobacteriales</taxon>
        <taxon>Gordoniaceae</taxon>
        <taxon>Gordonia</taxon>
    </lineage>
</organism>
<dbReference type="PANTHER" id="PTHR43602:SF1">
    <property type="entry name" value="ENOYL-COA HYDRATASE DOMAIN-CONTAINING PROTEIN 3, MITOCHONDRIAL"/>
    <property type="match status" value="1"/>
</dbReference>
<comment type="function">
    <text evidence="5">May play a role in fatty acid biosynthesis and insulin sensitivity.</text>
</comment>
<keyword evidence="2" id="KW-0276">Fatty acid metabolism</keyword>
<dbReference type="InterPro" id="IPR029045">
    <property type="entry name" value="ClpP/crotonase-like_dom_sf"/>
</dbReference>
<evidence type="ECO:0000313" key="7">
    <source>
        <dbReference type="EMBL" id="GAB07498.1"/>
    </source>
</evidence>
<comment type="similarity">
    <text evidence="1">Belongs to the enoyl-CoA hydratase/isomerase family.</text>
</comment>
<protein>
    <recommendedName>
        <fullName evidence="6">Enoyl-CoA hydratase domain-containing protein 3, mitochondrial</fullName>
    </recommendedName>
</protein>
<evidence type="ECO:0000313" key="8">
    <source>
        <dbReference type="Proteomes" id="UP000006023"/>
    </source>
</evidence>
<evidence type="ECO:0000256" key="6">
    <source>
        <dbReference type="ARBA" id="ARBA00040545"/>
    </source>
</evidence>
<evidence type="ECO:0000256" key="5">
    <source>
        <dbReference type="ARBA" id="ARBA00037410"/>
    </source>
</evidence>
<comment type="caution">
    <text evidence="7">The sequence shown here is derived from an EMBL/GenBank/DDBJ whole genome shotgun (WGS) entry which is preliminary data.</text>
</comment>
<dbReference type="GO" id="GO:0006631">
    <property type="term" value="P:fatty acid metabolic process"/>
    <property type="evidence" value="ECO:0007669"/>
    <property type="project" value="UniProtKB-KW"/>
</dbReference>
<dbReference type="CDD" id="cd06558">
    <property type="entry name" value="crotonase-like"/>
    <property type="match status" value="1"/>
</dbReference>
<proteinExistence type="inferred from homology"/>
<dbReference type="Gene3D" id="1.10.12.10">
    <property type="entry name" value="Lyase 2-enoyl-coa Hydratase, Chain A, domain 2"/>
    <property type="match status" value="1"/>
</dbReference>
<reference evidence="7 8" key="1">
    <citation type="submission" date="2011-11" db="EMBL/GenBank/DDBJ databases">
        <title>Whole genome shotgun sequence of Gordonia amarae NBRC 15530.</title>
        <authorList>
            <person name="Takarada H."/>
            <person name="Hosoyama A."/>
            <person name="Tsuchikane K."/>
            <person name="Katsumata H."/>
            <person name="Yamazaki S."/>
            <person name="Fujita N."/>
        </authorList>
    </citation>
    <scope>NUCLEOTIDE SEQUENCE [LARGE SCALE GENOMIC DNA]</scope>
    <source>
        <strain evidence="7 8">NBRC 15530</strain>
    </source>
</reference>
<dbReference type="Gene3D" id="3.90.226.10">
    <property type="entry name" value="2-enoyl-CoA Hydratase, Chain A, domain 1"/>
    <property type="match status" value="1"/>
</dbReference>
<evidence type="ECO:0000256" key="2">
    <source>
        <dbReference type="ARBA" id="ARBA00022832"/>
    </source>
</evidence>
<dbReference type="Pfam" id="PF00378">
    <property type="entry name" value="ECH_1"/>
    <property type="match status" value="1"/>
</dbReference>
<evidence type="ECO:0000256" key="4">
    <source>
        <dbReference type="ARBA" id="ARBA00023098"/>
    </source>
</evidence>
<dbReference type="GO" id="GO:0016836">
    <property type="term" value="F:hydro-lyase activity"/>
    <property type="evidence" value="ECO:0007669"/>
    <property type="project" value="TreeGrafter"/>
</dbReference>
<dbReference type="InterPro" id="IPR052377">
    <property type="entry name" value="Mitochondrial_ECH-domain"/>
</dbReference>
<dbReference type="STRING" id="1075090.GOAMR_69_00160"/>
<keyword evidence="4" id="KW-0443">Lipid metabolism</keyword>
<dbReference type="AlphaFoldDB" id="G7GV73"/>